<dbReference type="AlphaFoldDB" id="K0RQX4"/>
<accession>K0RQX4</accession>
<keyword evidence="3" id="KW-1185">Reference proteome</keyword>
<name>K0RQX4_THAOC</name>
<sequence>MDFSPNSHIERLGSGIPCNLETSVLPRVLATPPGSDVFRRAVIFRLGGDSVRTSHVARRARPSSVYLASECPSYSSECPSYSSYKRVTASVLPRINSTLLSSPRLVGATSGGVASARRNSTESCES</sequence>
<reference evidence="2 3" key="1">
    <citation type="journal article" date="2012" name="Genome Biol.">
        <title>Genome and low-iron response of an oceanic diatom adapted to chronic iron limitation.</title>
        <authorList>
            <person name="Lommer M."/>
            <person name="Specht M."/>
            <person name="Roy A.S."/>
            <person name="Kraemer L."/>
            <person name="Andreson R."/>
            <person name="Gutowska M.A."/>
            <person name="Wolf J."/>
            <person name="Bergner S.V."/>
            <person name="Schilhabel M.B."/>
            <person name="Klostermeier U.C."/>
            <person name="Beiko R.G."/>
            <person name="Rosenstiel P."/>
            <person name="Hippler M."/>
            <person name="Laroche J."/>
        </authorList>
    </citation>
    <scope>NUCLEOTIDE SEQUENCE [LARGE SCALE GENOMIC DNA]</scope>
    <source>
        <strain evidence="2 3">CCMP1005</strain>
    </source>
</reference>
<evidence type="ECO:0000313" key="3">
    <source>
        <dbReference type="Proteomes" id="UP000266841"/>
    </source>
</evidence>
<feature type="region of interest" description="Disordered" evidence="1">
    <location>
        <begin position="106"/>
        <end position="126"/>
    </location>
</feature>
<organism evidence="2 3">
    <name type="scientific">Thalassiosira oceanica</name>
    <name type="common">Marine diatom</name>
    <dbReference type="NCBI Taxonomy" id="159749"/>
    <lineage>
        <taxon>Eukaryota</taxon>
        <taxon>Sar</taxon>
        <taxon>Stramenopiles</taxon>
        <taxon>Ochrophyta</taxon>
        <taxon>Bacillariophyta</taxon>
        <taxon>Coscinodiscophyceae</taxon>
        <taxon>Thalassiosirophycidae</taxon>
        <taxon>Thalassiosirales</taxon>
        <taxon>Thalassiosiraceae</taxon>
        <taxon>Thalassiosira</taxon>
    </lineage>
</organism>
<protein>
    <submittedName>
        <fullName evidence="2">Uncharacterized protein</fullName>
    </submittedName>
</protein>
<dbReference type="EMBL" id="AGNL01035307">
    <property type="protein sequence ID" value="EJK54769.1"/>
    <property type="molecule type" value="Genomic_DNA"/>
</dbReference>
<dbReference type="Proteomes" id="UP000266841">
    <property type="component" value="Unassembled WGS sequence"/>
</dbReference>
<comment type="caution">
    <text evidence="2">The sequence shown here is derived from an EMBL/GenBank/DDBJ whole genome shotgun (WGS) entry which is preliminary data.</text>
</comment>
<proteinExistence type="predicted"/>
<feature type="compositionally biased region" description="Polar residues" evidence="1">
    <location>
        <begin position="117"/>
        <end position="126"/>
    </location>
</feature>
<evidence type="ECO:0000256" key="1">
    <source>
        <dbReference type="SAM" id="MobiDB-lite"/>
    </source>
</evidence>
<gene>
    <name evidence="2" type="ORF">THAOC_25574</name>
</gene>
<evidence type="ECO:0000313" key="2">
    <source>
        <dbReference type="EMBL" id="EJK54769.1"/>
    </source>
</evidence>